<evidence type="ECO:0000256" key="1">
    <source>
        <dbReference type="SAM" id="MobiDB-lite"/>
    </source>
</evidence>
<dbReference type="GeneID" id="59335118"/>
<sequence>MFTRFFRQHLAAAKAESLDPHLSLRSEAGTGVCKDGRAFCSARQRLERYRGQKDWLEPSPAENLLQKRATDRTFHPDDDGVLIRDDPLHPIEYTRASIRRESQNTHRRKDDRLKRDLMVPRSPTVKEASAGGRVFHEHWLRKLQKPRWSNFEDWQSR</sequence>
<comment type="caution">
    <text evidence="2">The sequence shown here is derived from an EMBL/GenBank/DDBJ whole genome shotgun (WGS) entry which is preliminary data.</text>
</comment>
<keyword evidence="3" id="KW-1185">Reference proteome</keyword>
<dbReference type="RefSeq" id="XP_037147050.1">
    <property type="nucleotide sequence ID" value="XM_037297614.1"/>
</dbReference>
<dbReference type="EMBL" id="JACCJB010000026">
    <property type="protein sequence ID" value="KAF6217615.1"/>
    <property type="molecule type" value="Genomic_DNA"/>
</dbReference>
<reference evidence="2 3" key="1">
    <citation type="journal article" date="2020" name="Genomics">
        <title>Complete, high-quality genomes from long-read metagenomic sequencing of two wolf lichen thalli reveals enigmatic genome architecture.</title>
        <authorList>
            <person name="McKenzie S.K."/>
            <person name="Walston R.F."/>
            <person name="Allen J.L."/>
        </authorList>
    </citation>
    <scope>NUCLEOTIDE SEQUENCE [LARGE SCALE GENOMIC DNA]</scope>
    <source>
        <strain evidence="2">WasteWater1</strain>
    </source>
</reference>
<feature type="region of interest" description="Disordered" evidence="1">
    <location>
        <begin position="99"/>
        <end position="130"/>
    </location>
</feature>
<evidence type="ECO:0000313" key="3">
    <source>
        <dbReference type="Proteomes" id="UP000593566"/>
    </source>
</evidence>
<protein>
    <submittedName>
        <fullName evidence="2">Uncharacterized protein</fullName>
    </submittedName>
</protein>
<name>A0A8H6C5X3_9LECA</name>
<dbReference type="Proteomes" id="UP000593566">
    <property type="component" value="Unassembled WGS sequence"/>
</dbReference>
<feature type="compositionally biased region" description="Basic and acidic residues" evidence="1">
    <location>
        <begin position="99"/>
        <end position="118"/>
    </location>
</feature>
<proteinExistence type="predicted"/>
<organism evidence="2 3">
    <name type="scientific">Letharia lupina</name>
    <dbReference type="NCBI Taxonomy" id="560253"/>
    <lineage>
        <taxon>Eukaryota</taxon>
        <taxon>Fungi</taxon>
        <taxon>Dikarya</taxon>
        <taxon>Ascomycota</taxon>
        <taxon>Pezizomycotina</taxon>
        <taxon>Lecanoromycetes</taxon>
        <taxon>OSLEUM clade</taxon>
        <taxon>Lecanoromycetidae</taxon>
        <taxon>Lecanorales</taxon>
        <taxon>Lecanorineae</taxon>
        <taxon>Parmeliaceae</taxon>
        <taxon>Letharia</taxon>
    </lineage>
</organism>
<gene>
    <name evidence="2" type="ORF">HO133_006717</name>
</gene>
<dbReference type="AlphaFoldDB" id="A0A8H6C5X3"/>
<accession>A0A8H6C5X3</accession>
<evidence type="ECO:0000313" key="2">
    <source>
        <dbReference type="EMBL" id="KAF6217615.1"/>
    </source>
</evidence>